<reference evidence="2 3" key="1">
    <citation type="submission" date="2023-03" db="EMBL/GenBank/DDBJ databases">
        <title>WGS of Gossypium arboreum.</title>
        <authorList>
            <person name="Yu D."/>
        </authorList>
    </citation>
    <scope>NUCLEOTIDE SEQUENCE [LARGE SCALE GENOMIC DNA]</scope>
    <source>
        <tissue evidence="2">Leaf</tissue>
    </source>
</reference>
<feature type="compositionally biased region" description="Polar residues" evidence="1">
    <location>
        <begin position="106"/>
        <end position="115"/>
    </location>
</feature>
<feature type="compositionally biased region" description="Basic and acidic residues" evidence="1">
    <location>
        <begin position="96"/>
        <end position="105"/>
    </location>
</feature>
<dbReference type="EMBL" id="JARKNE010000004">
    <property type="protein sequence ID" value="KAK5837283.1"/>
    <property type="molecule type" value="Genomic_DNA"/>
</dbReference>
<organism evidence="2 3">
    <name type="scientific">Gossypium arboreum</name>
    <name type="common">Tree cotton</name>
    <name type="synonym">Gossypium nanking</name>
    <dbReference type="NCBI Taxonomy" id="29729"/>
    <lineage>
        <taxon>Eukaryota</taxon>
        <taxon>Viridiplantae</taxon>
        <taxon>Streptophyta</taxon>
        <taxon>Embryophyta</taxon>
        <taxon>Tracheophyta</taxon>
        <taxon>Spermatophyta</taxon>
        <taxon>Magnoliopsida</taxon>
        <taxon>eudicotyledons</taxon>
        <taxon>Gunneridae</taxon>
        <taxon>Pentapetalae</taxon>
        <taxon>rosids</taxon>
        <taxon>malvids</taxon>
        <taxon>Malvales</taxon>
        <taxon>Malvaceae</taxon>
        <taxon>Malvoideae</taxon>
        <taxon>Gossypium</taxon>
    </lineage>
</organism>
<protein>
    <submittedName>
        <fullName evidence="2">Uncharacterized protein</fullName>
    </submittedName>
</protein>
<comment type="caution">
    <text evidence="2">The sequence shown here is derived from an EMBL/GenBank/DDBJ whole genome shotgun (WGS) entry which is preliminary data.</text>
</comment>
<proteinExistence type="predicted"/>
<sequence>MREIQNGVLSTKEKQKRDRKEKITKGKEITRCEESTVNLSLFDSDISNRRRETKLEVIIKDDVRKLWGDDNCEFRFVAAVEYLMGGDNGVKKSVRKPLDRGRSERSNCLGSEMGS</sequence>
<feature type="region of interest" description="Disordered" evidence="1">
    <location>
        <begin position="88"/>
        <end position="115"/>
    </location>
</feature>
<keyword evidence="3" id="KW-1185">Reference proteome</keyword>
<name>A0ABR0QDH9_GOSAR</name>
<feature type="compositionally biased region" description="Basic and acidic residues" evidence="1">
    <location>
        <begin position="11"/>
        <end position="23"/>
    </location>
</feature>
<evidence type="ECO:0000313" key="3">
    <source>
        <dbReference type="Proteomes" id="UP001358586"/>
    </source>
</evidence>
<feature type="region of interest" description="Disordered" evidence="1">
    <location>
        <begin position="1"/>
        <end position="23"/>
    </location>
</feature>
<dbReference type="Proteomes" id="UP001358586">
    <property type="component" value="Chromosome 4"/>
</dbReference>
<evidence type="ECO:0000256" key="1">
    <source>
        <dbReference type="SAM" id="MobiDB-lite"/>
    </source>
</evidence>
<gene>
    <name evidence="2" type="ORF">PVK06_013093</name>
</gene>
<accession>A0ABR0QDH9</accession>
<evidence type="ECO:0000313" key="2">
    <source>
        <dbReference type="EMBL" id="KAK5837283.1"/>
    </source>
</evidence>